<gene>
    <name evidence="2" type="ORF">JOC86_000225</name>
</gene>
<dbReference type="Pfam" id="PF00248">
    <property type="entry name" value="Aldo_ket_red"/>
    <property type="match status" value="1"/>
</dbReference>
<proteinExistence type="predicted"/>
<dbReference type="EMBL" id="JAFBDZ010000001">
    <property type="protein sequence ID" value="MBM7583688.1"/>
    <property type="molecule type" value="Genomic_DNA"/>
</dbReference>
<protein>
    <submittedName>
        <fullName evidence="2">Aryl-alcohol dehydrogenase-like predicted oxidoreductase</fullName>
    </submittedName>
</protein>
<accession>A0ABS2N766</accession>
<dbReference type="InterPro" id="IPR036812">
    <property type="entry name" value="NAD(P)_OxRdtase_dom_sf"/>
</dbReference>
<sequence>MKNRIIHESDITIVDHHRHILTPDYFRFAINESRKHLNLNMIDIYYLHNPEISMMVLGNKMFYSQLSKLFQFFEEQVEKGVIRFYGLATWKAFLIQPNQSGYISLEKVVEMAKSIGGESHHFKFIQFPLNRMQQNSILLKNQWVGGS</sequence>
<dbReference type="RefSeq" id="WP_205167933.1">
    <property type="nucleotide sequence ID" value="NZ_JAFBDZ010000001.1"/>
</dbReference>
<dbReference type="Gene3D" id="3.20.20.100">
    <property type="entry name" value="NADP-dependent oxidoreductase domain"/>
    <property type="match status" value="1"/>
</dbReference>
<dbReference type="SUPFAM" id="SSF51430">
    <property type="entry name" value="NAD(P)-linked oxidoreductase"/>
    <property type="match status" value="1"/>
</dbReference>
<dbReference type="InterPro" id="IPR023210">
    <property type="entry name" value="NADP_OxRdtase_dom"/>
</dbReference>
<evidence type="ECO:0000313" key="3">
    <source>
        <dbReference type="Proteomes" id="UP001646157"/>
    </source>
</evidence>
<reference evidence="2 3" key="1">
    <citation type="submission" date="2021-01" db="EMBL/GenBank/DDBJ databases">
        <title>Genomic Encyclopedia of Type Strains, Phase IV (KMG-IV): sequencing the most valuable type-strain genomes for metagenomic binning, comparative biology and taxonomic classification.</title>
        <authorList>
            <person name="Goeker M."/>
        </authorList>
    </citation>
    <scope>NUCLEOTIDE SEQUENCE [LARGE SCALE GENOMIC DNA]</scope>
    <source>
        <strain evidence="2 3">DSM 24834</strain>
    </source>
</reference>
<organism evidence="2 3">
    <name type="scientific">Rossellomorea pakistanensis</name>
    <dbReference type="NCBI Taxonomy" id="992288"/>
    <lineage>
        <taxon>Bacteria</taxon>
        <taxon>Bacillati</taxon>
        <taxon>Bacillota</taxon>
        <taxon>Bacilli</taxon>
        <taxon>Bacillales</taxon>
        <taxon>Bacillaceae</taxon>
        <taxon>Rossellomorea</taxon>
    </lineage>
</organism>
<feature type="domain" description="NADP-dependent oxidoreductase" evidence="1">
    <location>
        <begin position="21"/>
        <end position="93"/>
    </location>
</feature>
<keyword evidence="3" id="KW-1185">Reference proteome</keyword>
<evidence type="ECO:0000313" key="2">
    <source>
        <dbReference type="EMBL" id="MBM7583688.1"/>
    </source>
</evidence>
<comment type="caution">
    <text evidence="2">The sequence shown here is derived from an EMBL/GenBank/DDBJ whole genome shotgun (WGS) entry which is preliminary data.</text>
</comment>
<dbReference type="Proteomes" id="UP001646157">
    <property type="component" value="Unassembled WGS sequence"/>
</dbReference>
<name>A0ABS2N766_9BACI</name>
<evidence type="ECO:0000259" key="1">
    <source>
        <dbReference type="Pfam" id="PF00248"/>
    </source>
</evidence>